<organism evidence="1 2">
    <name type="scientific">Monosporascus cannonballus</name>
    <dbReference type="NCBI Taxonomy" id="155416"/>
    <lineage>
        <taxon>Eukaryota</taxon>
        <taxon>Fungi</taxon>
        <taxon>Dikarya</taxon>
        <taxon>Ascomycota</taxon>
        <taxon>Pezizomycotina</taxon>
        <taxon>Sordariomycetes</taxon>
        <taxon>Xylariomycetidae</taxon>
        <taxon>Xylariales</taxon>
        <taxon>Xylariales incertae sedis</taxon>
        <taxon>Monosporascus</taxon>
    </lineage>
</organism>
<comment type="caution">
    <text evidence="1">The sequence shown here is derived from an EMBL/GenBank/DDBJ whole genome shotgun (WGS) entry which is preliminary data.</text>
</comment>
<reference evidence="1 2" key="1">
    <citation type="submission" date="2018-06" db="EMBL/GenBank/DDBJ databases">
        <title>Complete Genomes of Monosporascus.</title>
        <authorList>
            <person name="Robinson A.J."/>
            <person name="Natvig D.O."/>
        </authorList>
    </citation>
    <scope>NUCLEOTIDE SEQUENCE [LARGE SCALE GENOMIC DNA]</scope>
    <source>
        <strain evidence="1 2">CBS 609.92</strain>
    </source>
</reference>
<gene>
    <name evidence="1" type="ORF">DL762_008916</name>
</gene>
<keyword evidence="2" id="KW-1185">Reference proteome</keyword>
<protein>
    <submittedName>
        <fullName evidence="1">Uncharacterized protein</fullName>
    </submittedName>
</protein>
<evidence type="ECO:0000313" key="1">
    <source>
        <dbReference type="EMBL" id="RYO78019.1"/>
    </source>
</evidence>
<proteinExistence type="predicted"/>
<sequence>MLGQCYYPATGLESSVPGAATRSSTDECLLPHQPEAASLEGLKWLLSSTFDKAKAVAWRLHQRPKYHRDPEDAAIDEEFFAENKEKLRRLHHQQSATLALPRLINAMERWLDVSTPLSVRL</sequence>
<dbReference type="Proteomes" id="UP000294003">
    <property type="component" value="Unassembled WGS sequence"/>
</dbReference>
<evidence type="ECO:0000313" key="2">
    <source>
        <dbReference type="Proteomes" id="UP000294003"/>
    </source>
</evidence>
<accession>A0ABY0GV42</accession>
<name>A0ABY0GV42_9PEZI</name>
<dbReference type="EMBL" id="QJNS01000414">
    <property type="protein sequence ID" value="RYO78019.1"/>
    <property type="molecule type" value="Genomic_DNA"/>
</dbReference>